<protein>
    <submittedName>
        <fullName evidence="2">Uncharacterized protein</fullName>
    </submittedName>
</protein>
<keyword evidence="1" id="KW-0732">Signal</keyword>
<gene>
    <name evidence="2" type="ORF">CulFRC11_0090</name>
</gene>
<keyword evidence="3" id="KW-1185">Reference proteome</keyword>
<feature type="chain" id="PRO_5045079721" evidence="1">
    <location>
        <begin position="29"/>
        <end position="109"/>
    </location>
</feature>
<evidence type="ECO:0000313" key="2">
    <source>
        <dbReference type="EMBL" id="AIU31695.1"/>
    </source>
</evidence>
<evidence type="ECO:0000313" key="3">
    <source>
        <dbReference type="Proteomes" id="UP000029910"/>
    </source>
</evidence>
<accession>A0ABM5RP64</accession>
<proteinExistence type="predicted"/>
<name>A0ABM5RP64_9CORY</name>
<dbReference type="Proteomes" id="UP000029910">
    <property type="component" value="Chromosome"/>
</dbReference>
<sequence>MFRKISRSLLIVTAAFSLTVASAPSAFAATVTAQCQVIKIGLGGDVVGHVYGNASTLNGAKRDANKYVPPAITNAIVKESVTVSLDTTPKAAVVLEEGASSNATIAPFL</sequence>
<dbReference type="EMBL" id="CP009622">
    <property type="protein sequence ID" value="AIU31695.1"/>
    <property type="molecule type" value="Genomic_DNA"/>
</dbReference>
<organism evidence="2 3">
    <name type="scientific">Corynebacterium ramonii</name>
    <dbReference type="NCBI Taxonomy" id="3026968"/>
    <lineage>
        <taxon>Bacteria</taxon>
        <taxon>Bacillati</taxon>
        <taxon>Actinomycetota</taxon>
        <taxon>Actinomycetes</taxon>
        <taxon>Mycobacteriales</taxon>
        <taxon>Corynebacteriaceae</taxon>
        <taxon>Corynebacterium</taxon>
    </lineage>
</organism>
<reference evidence="2 3" key="1">
    <citation type="journal article" date="2015" name="Genome Announc.">
        <title>Genome Sequence of Corynebacterium ulcerans Strain FRC11.</title>
        <authorList>
            <person name="Benevides Lde J."/>
            <person name="Viana M.V."/>
            <person name="Mariano D.C."/>
            <person name="Rocha Fde S."/>
            <person name="Bagano P.C."/>
            <person name="Folador E.L."/>
            <person name="Pereira F.L."/>
            <person name="Dorella F.A."/>
            <person name="Leal C.A."/>
            <person name="Carvalho A.F."/>
            <person name="Soares Sde C."/>
            <person name="Carneiro A."/>
            <person name="Ramos R."/>
            <person name="Badell-Ocando E."/>
            <person name="Guiso N."/>
            <person name="Silva A."/>
            <person name="Figueiredo H."/>
            <person name="Azevedo V."/>
            <person name="Guimaraes L.C."/>
        </authorList>
    </citation>
    <scope>NUCLEOTIDE SEQUENCE [LARGE SCALE GENOMIC DNA]</scope>
    <source>
        <strain evidence="3">FRC0011</strain>
    </source>
</reference>
<evidence type="ECO:0000256" key="1">
    <source>
        <dbReference type="SAM" id="SignalP"/>
    </source>
</evidence>
<feature type="signal peptide" evidence="1">
    <location>
        <begin position="1"/>
        <end position="28"/>
    </location>
</feature>